<dbReference type="PROSITE" id="PS51257">
    <property type="entry name" value="PROKAR_LIPOPROTEIN"/>
    <property type="match status" value="1"/>
</dbReference>
<dbReference type="Proteomes" id="UP000824044">
    <property type="component" value="Unassembled WGS sequence"/>
</dbReference>
<protein>
    <recommendedName>
        <fullName evidence="4">Lipoprotein</fullName>
    </recommendedName>
</protein>
<dbReference type="EMBL" id="DXBS01000042">
    <property type="protein sequence ID" value="HIZ24227.1"/>
    <property type="molecule type" value="Genomic_DNA"/>
</dbReference>
<reference evidence="2" key="1">
    <citation type="journal article" date="2021" name="PeerJ">
        <title>Extensive microbial diversity within the chicken gut microbiome revealed by metagenomics and culture.</title>
        <authorList>
            <person name="Gilroy R."/>
            <person name="Ravi A."/>
            <person name="Getino M."/>
            <person name="Pursley I."/>
            <person name="Horton D.L."/>
            <person name="Alikhan N.F."/>
            <person name="Baker D."/>
            <person name="Gharbi K."/>
            <person name="Hall N."/>
            <person name="Watson M."/>
            <person name="Adriaenssens E.M."/>
            <person name="Foster-Nyarko E."/>
            <person name="Jarju S."/>
            <person name="Secka A."/>
            <person name="Antonio M."/>
            <person name="Oren A."/>
            <person name="Chaudhuri R.R."/>
            <person name="La Ragione R."/>
            <person name="Hildebrand F."/>
            <person name="Pallen M.J."/>
        </authorList>
    </citation>
    <scope>NUCLEOTIDE SEQUENCE</scope>
    <source>
        <strain evidence="2">CHK33-5263</strain>
    </source>
</reference>
<evidence type="ECO:0000256" key="1">
    <source>
        <dbReference type="SAM" id="SignalP"/>
    </source>
</evidence>
<organism evidence="2 3">
    <name type="scientific">Candidatus Gallimonas intestinigallinarum</name>
    <dbReference type="NCBI Taxonomy" id="2838604"/>
    <lineage>
        <taxon>Bacteria</taxon>
        <taxon>Bacillati</taxon>
        <taxon>Bacillota</taxon>
        <taxon>Clostridia</taxon>
        <taxon>Candidatus Gallimonas</taxon>
    </lineage>
</organism>
<feature type="chain" id="PRO_5039307630" description="Lipoprotein" evidence="1">
    <location>
        <begin position="25"/>
        <end position="164"/>
    </location>
</feature>
<name>A0A9D2IVQ5_9FIRM</name>
<dbReference type="AlphaFoldDB" id="A0A9D2IVQ5"/>
<comment type="caution">
    <text evidence="2">The sequence shown here is derived from an EMBL/GenBank/DDBJ whole genome shotgun (WGS) entry which is preliminary data.</text>
</comment>
<feature type="signal peptide" evidence="1">
    <location>
        <begin position="1"/>
        <end position="24"/>
    </location>
</feature>
<proteinExistence type="predicted"/>
<keyword evidence="1" id="KW-0732">Signal</keyword>
<gene>
    <name evidence="2" type="ORF">H9812_01970</name>
</gene>
<accession>A0A9D2IVQ5</accession>
<evidence type="ECO:0000313" key="3">
    <source>
        <dbReference type="Proteomes" id="UP000824044"/>
    </source>
</evidence>
<sequence length="164" mass="18948">MKRFATILCVFLIGLCVMSGCVQDYGVLYPLQDVYDAQEIDRDDLLNIAYYNGDRERNQEALEGFTPEPIGELSENTAQKIRECVAQSYRNDGANTGYADELNTTAEDIRIVKYLGCYNGYYAVRYRNTRYIDTTEEKDPDDYVQEVGGIEFVYVETSRIYLWK</sequence>
<evidence type="ECO:0008006" key="4">
    <source>
        <dbReference type="Google" id="ProtNLM"/>
    </source>
</evidence>
<evidence type="ECO:0000313" key="2">
    <source>
        <dbReference type="EMBL" id="HIZ24227.1"/>
    </source>
</evidence>
<reference evidence="2" key="2">
    <citation type="submission" date="2021-04" db="EMBL/GenBank/DDBJ databases">
        <authorList>
            <person name="Gilroy R."/>
        </authorList>
    </citation>
    <scope>NUCLEOTIDE SEQUENCE</scope>
    <source>
        <strain evidence="2">CHK33-5263</strain>
    </source>
</reference>